<dbReference type="NCBIfam" id="NF000736">
    <property type="entry name" value="PRK00043.2-3"/>
    <property type="match status" value="1"/>
</dbReference>
<comment type="function">
    <text evidence="9">Condenses 4-methyl-5-(beta-hydroxyethyl)thiazole monophosphate (THZ-P) and 2-methyl-4-amino-5-hydroxymethyl pyrimidine pyrophosphate (HMP-PP) to form thiamine monophosphate (TMP).</text>
</comment>
<dbReference type="GO" id="GO:0009228">
    <property type="term" value="P:thiamine biosynthetic process"/>
    <property type="evidence" value="ECO:0007669"/>
    <property type="project" value="UniProtKB-KW"/>
</dbReference>
<feature type="binding site" evidence="9">
    <location>
        <position position="69"/>
    </location>
    <ligand>
        <name>Mg(2+)</name>
        <dbReference type="ChEBI" id="CHEBI:18420"/>
    </ligand>
</feature>
<feature type="binding site" evidence="9">
    <location>
        <begin position="36"/>
        <end position="40"/>
    </location>
    <ligand>
        <name>4-amino-2-methyl-5-(diphosphooxymethyl)pyrimidine</name>
        <dbReference type="ChEBI" id="CHEBI:57841"/>
    </ligand>
</feature>
<dbReference type="InterPro" id="IPR013785">
    <property type="entry name" value="Aldolase_TIM"/>
</dbReference>
<evidence type="ECO:0000256" key="6">
    <source>
        <dbReference type="ARBA" id="ARBA00047334"/>
    </source>
</evidence>
<comment type="similarity">
    <text evidence="9 10">Belongs to the thiamine-phosphate synthase family.</text>
</comment>
<dbReference type="GO" id="GO:0009229">
    <property type="term" value="P:thiamine diphosphate biosynthetic process"/>
    <property type="evidence" value="ECO:0007669"/>
    <property type="project" value="UniProtKB-UniRule"/>
</dbReference>
<dbReference type="GO" id="GO:0005737">
    <property type="term" value="C:cytoplasm"/>
    <property type="evidence" value="ECO:0007669"/>
    <property type="project" value="TreeGrafter"/>
</dbReference>
<dbReference type="Proteomes" id="UP000321926">
    <property type="component" value="Unassembled WGS sequence"/>
</dbReference>
<comment type="catalytic activity">
    <reaction evidence="7 9 10">
        <text>2-(2-carboxy-4-methylthiazol-5-yl)ethyl phosphate + 4-amino-2-methyl-5-(diphosphooxymethyl)pyrimidine + 2 H(+) = thiamine phosphate + CO2 + diphosphate</text>
        <dbReference type="Rhea" id="RHEA:47848"/>
        <dbReference type="ChEBI" id="CHEBI:15378"/>
        <dbReference type="ChEBI" id="CHEBI:16526"/>
        <dbReference type="ChEBI" id="CHEBI:33019"/>
        <dbReference type="ChEBI" id="CHEBI:37575"/>
        <dbReference type="ChEBI" id="CHEBI:57841"/>
        <dbReference type="ChEBI" id="CHEBI:62890"/>
        <dbReference type="EC" id="2.5.1.3"/>
    </reaction>
</comment>
<feature type="binding site" evidence="9">
    <location>
        <position position="107"/>
    </location>
    <ligand>
        <name>4-amino-2-methyl-5-(diphosphooxymethyl)pyrimidine</name>
        <dbReference type="ChEBI" id="CHEBI:57841"/>
    </ligand>
</feature>
<dbReference type="UniPathway" id="UPA00060">
    <property type="reaction ID" value="UER00141"/>
</dbReference>
<feature type="binding site" evidence="9">
    <location>
        <position position="68"/>
    </location>
    <ligand>
        <name>4-amino-2-methyl-5-(diphosphooxymethyl)pyrimidine</name>
        <dbReference type="ChEBI" id="CHEBI:57841"/>
    </ligand>
</feature>
<keyword evidence="14" id="KW-1185">Reference proteome</keyword>
<evidence type="ECO:0000256" key="7">
    <source>
        <dbReference type="ARBA" id="ARBA00047851"/>
    </source>
</evidence>
<dbReference type="Gene3D" id="3.20.20.70">
    <property type="entry name" value="Aldolase class I"/>
    <property type="match status" value="1"/>
</dbReference>
<dbReference type="InterPro" id="IPR036206">
    <property type="entry name" value="ThiamineP_synth_sf"/>
</dbReference>
<dbReference type="PANTHER" id="PTHR20857">
    <property type="entry name" value="THIAMINE-PHOSPHATE PYROPHOSPHORYLASE"/>
    <property type="match status" value="1"/>
</dbReference>
<dbReference type="EC" id="2.5.1.3" evidence="9"/>
<gene>
    <name evidence="9" type="primary">thiE</name>
    <name evidence="13" type="ORF">FVR03_15390</name>
</gene>
<dbReference type="SUPFAM" id="SSF51391">
    <property type="entry name" value="Thiamin phosphate synthase"/>
    <property type="match status" value="1"/>
</dbReference>
<evidence type="ECO:0000256" key="3">
    <source>
        <dbReference type="ARBA" id="ARBA00022723"/>
    </source>
</evidence>
<keyword evidence="3 9" id="KW-0479">Metal-binding</keyword>
<feature type="binding site" evidence="9">
    <location>
        <begin position="133"/>
        <end position="135"/>
    </location>
    <ligand>
        <name>2-[(2R,5Z)-2-carboxy-4-methylthiazol-5(2H)-ylidene]ethyl phosphate</name>
        <dbReference type="ChEBI" id="CHEBI:62899"/>
    </ligand>
</feature>
<dbReference type="OrthoDB" id="9812206at2"/>
<feature type="domain" description="Thiamine phosphate synthase/TenI" evidence="12">
    <location>
        <begin position="15"/>
        <end position="192"/>
    </location>
</feature>
<accession>A0A5C8JIV7</accession>
<dbReference type="NCBIfam" id="TIGR00693">
    <property type="entry name" value="thiE"/>
    <property type="match status" value="1"/>
</dbReference>
<dbReference type="AlphaFoldDB" id="A0A5C8JIV7"/>
<evidence type="ECO:0000256" key="8">
    <source>
        <dbReference type="ARBA" id="ARBA00047883"/>
    </source>
</evidence>
<comment type="pathway">
    <text evidence="1 9 11">Cofactor biosynthesis; thiamine diphosphate biosynthesis; thiamine phosphate from 4-amino-2-methyl-5-diphosphomethylpyrimidine and 4-methyl-5-(2-phosphoethyl)-thiazole: step 1/1.</text>
</comment>
<dbReference type="CDD" id="cd00564">
    <property type="entry name" value="TMP_TenI"/>
    <property type="match status" value="1"/>
</dbReference>
<organism evidence="13 14">
    <name type="scientific">Pontibacter qinzhouensis</name>
    <dbReference type="NCBI Taxonomy" id="2603253"/>
    <lineage>
        <taxon>Bacteria</taxon>
        <taxon>Pseudomonadati</taxon>
        <taxon>Bacteroidota</taxon>
        <taxon>Cytophagia</taxon>
        <taxon>Cytophagales</taxon>
        <taxon>Hymenobacteraceae</taxon>
        <taxon>Pontibacter</taxon>
    </lineage>
</organism>
<dbReference type="GO" id="GO:0000287">
    <property type="term" value="F:magnesium ion binding"/>
    <property type="evidence" value="ECO:0007669"/>
    <property type="project" value="UniProtKB-UniRule"/>
</dbReference>
<feature type="binding site" evidence="9">
    <location>
        <position position="88"/>
    </location>
    <ligand>
        <name>Mg(2+)</name>
        <dbReference type="ChEBI" id="CHEBI:18420"/>
    </ligand>
</feature>
<feature type="binding site" evidence="9">
    <location>
        <position position="136"/>
    </location>
    <ligand>
        <name>4-amino-2-methyl-5-(diphosphooxymethyl)pyrimidine</name>
        <dbReference type="ChEBI" id="CHEBI:57841"/>
    </ligand>
</feature>
<evidence type="ECO:0000256" key="9">
    <source>
        <dbReference type="HAMAP-Rule" id="MF_00097"/>
    </source>
</evidence>
<dbReference type="PANTHER" id="PTHR20857:SF15">
    <property type="entry name" value="THIAMINE-PHOSPHATE SYNTHASE"/>
    <property type="match status" value="1"/>
</dbReference>
<dbReference type="GO" id="GO:0004789">
    <property type="term" value="F:thiamine-phosphate diphosphorylase activity"/>
    <property type="evidence" value="ECO:0007669"/>
    <property type="project" value="UniProtKB-UniRule"/>
</dbReference>
<comment type="catalytic activity">
    <reaction evidence="8 9 10">
        <text>2-[(2R,5Z)-2-carboxy-4-methylthiazol-5(2H)-ylidene]ethyl phosphate + 4-amino-2-methyl-5-(diphosphooxymethyl)pyrimidine + 2 H(+) = thiamine phosphate + CO2 + diphosphate</text>
        <dbReference type="Rhea" id="RHEA:47844"/>
        <dbReference type="ChEBI" id="CHEBI:15378"/>
        <dbReference type="ChEBI" id="CHEBI:16526"/>
        <dbReference type="ChEBI" id="CHEBI:33019"/>
        <dbReference type="ChEBI" id="CHEBI:37575"/>
        <dbReference type="ChEBI" id="CHEBI:57841"/>
        <dbReference type="ChEBI" id="CHEBI:62899"/>
        <dbReference type="EC" id="2.5.1.3"/>
    </reaction>
</comment>
<dbReference type="InterPro" id="IPR022998">
    <property type="entry name" value="ThiamineP_synth_TenI"/>
</dbReference>
<evidence type="ECO:0000259" key="12">
    <source>
        <dbReference type="Pfam" id="PF02581"/>
    </source>
</evidence>
<comment type="cofactor">
    <cofactor evidence="9">
        <name>Mg(2+)</name>
        <dbReference type="ChEBI" id="CHEBI:18420"/>
    </cofactor>
    <text evidence="9">Binds 1 Mg(2+) ion per subunit.</text>
</comment>
<keyword evidence="2 9" id="KW-0808">Transferase</keyword>
<evidence type="ECO:0000313" key="13">
    <source>
        <dbReference type="EMBL" id="TXK37392.1"/>
    </source>
</evidence>
<dbReference type="Pfam" id="PF02581">
    <property type="entry name" value="TMP-TENI"/>
    <property type="match status" value="1"/>
</dbReference>
<reference evidence="13 14" key="1">
    <citation type="submission" date="2019-08" db="EMBL/GenBank/DDBJ databases">
        <authorList>
            <person name="Shi S."/>
        </authorList>
    </citation>
    <scope>NUCLEOTIDE SEQUENCE [LARGE SCALE GENOMIC DNA]</scope>
    <source>
        <strain evidence="13 14">GY10130</strain>
    </source>
</reference>
<dbReference type="EMBL" id="VRTY01000061">
    <property type="protein sequence ID" value="TXK37392.1"/>
    <property type="molecule type" value="Genomic_DNA"/>
</dbReference>
<dbReference type="HAMAP" id="MF_00097">
    <property type="entry name" value="TMP_synthase"/>
    <property type="match status" value="1"/>
</dbReference>
<evidence type="ECO:0000313" key="14">
    <source>
        <dbReference type="Proteomes" id="UP000321926"/>
    </source>
</evidence>
<keyword evidence="5 9" id="KW-0784">Thiamine biosynthesis</keyword>
<evidence type="ECO:0000256" key="11">
    <source>
        <dbReference type="RuleBase" id="RU004253"/>
    </source>
</evidence>
<proteinExistence type="inferred from homology"/>
<name>A0A5C8JIV7_9BACT</name>
<dbReference type="InterPro" id="IPR034291">
    <property type="entry name" value="TMP_synthase"/>
</dbReference>
<comment type="catalytic activity">
    <reaction evidence="6 9 10">
        <text>4-methyl-5-(2-phosphooxyethyl)-thiazole + 4-amino-2-methyl-5-(diphosphooxymethyl)pyrimidine + H(+) = thiamine phosphate + diphosphate</text>
        <dbReference type="Rhea" id="RHEA:22328"/>
        <dbReference type="ChEBI" id="CHEBI:15378"/>
        <dbReference type="ChEBI" id="CHEBI:33019"/>
        <dbReference type="ChEBI" id="CHEBI:37575"/>
        <dbReference type="ChEBI" id="CHEBI:57841"/>
        <dbReference type="ChEBI" id="CHEBI:58296"/>
        <dbReference type="EC" id="2.5.1.3"/>
    </reaction>
</comment>
<protein>
    <recommendedName>
        <fullName evidence="9">Thiamine-phosphate synthase</fullName>
        <shortName evidence="9">TP synthase</shortName>
        <shortName evidence="9">TPS</shortName>
        <ecNumber evidence="9">2.5.1.3</ecNumber>
    </recommendedName>
    <alternativeName>
        <fullName evidence="9">Thiamine-phosphate pyrophosphorylase</fullName>
        <shortName evidence="9">TMP pyrophosphorylase</shortName>
        <shortName evidence="9">TMP-PPase</shortName>
    </alternativeName>
</protein>
<sequence>MMKKIAKLHYITQVLNGKSHAETAEEACAAGADWVQLRVKDQPYELWKEEALQTQAICKTYGSTFLINDNVRLAAEIDADGVHLGKTDMSPVEARELLGADKIIGGTANTFEDVQQLVAAGVDYIGLGPFRFTSTKENLSPILGLSGYGLLLHQCQMAGIKTPIVAIGGILAADIAPLLATGVYGVAVSSVINKAEDKEQVIQQFRQELLLVAETKA</sequence>
<evidence type="ECO:0000256" key="2">
    <source>
        <dbReference type="ARBA" id="ARBA00022679"/>
    </source>
</evidence>
<evidence type="ECO:0000256" key="5">
    <source>
        <dbReference type="ARBA" id="ARBA00022977"/>
    </source>
</evidence>
<comment type="caution">
    <text evidence="9">Lacks conserved residue(s) required for the propagation of feature annotation.</text>
</comment>
<evidence type="ECO:0000256" key="1">
    <source>
        <dbReference type="ARBA" id="ARBA00005165"/>
    </source>
</evidence>
<keyword evidence="4 9" id="KW-0460">Magnesium</keyword>
<feature type="binding site" evidence="9">
    <location>
        <position position="169"/>
    </location>
    <ligand>
        <name>2-[(2R,5Z)-2-carboxy-4-methylthiazol-5(2H)-ylidene]ethyl phosphate</name>
        <dbReference type="ChEBI" id="CHEBI:62899"/>
    </ligand>
</feature>
<evidence type="ECO:0000256" key="10">
    <source>
        <dbReference type="RuleBase" id="RU003826"/>
    </source>
</evidence>
<evidence type="ECO:0000256" key="4">
    <source>
        <dbReference type="ARBA" id="ARBA00022842"/>
    </source>
</evidence>
<comment type="caution">
    <text evidence="13">The sequence shown here is derived from an EMBL/GenBank/DDBJ whole genome shotgun (WGS) entry which is preliminary data.</text>
</comment>